<evidence type="ECO:0008006" key="4">
    <source>
        <dbReference type="Google" id="ProtNLM"/>
    </source>
</evidence>
<dbReference type="Proteomes" id="UP000027442">
    <property type="component" value="Unassembled WGS sequence"/>
</dbReference>
<name>A0A069QV77_HOYLO</name>
<dbReference type="AlphaFoldDB" id="A0A069QV77"/>
<dbReference type="Pfam" id="PF18939">
    <property type="entry name" value="DUF5686"/>
    <property type="match status" value="2"/>
</dbReference>
<feature type="chain" id="PRO_5001665602" description="Outer membrane protein, OMP85 family" evidence="1">
    <location>
        <begin position="23"/>
        <end position="674"/>
    </location>
</feature>
<keyword evidence="1" id="KW-0732">Signal</keyword>
<proteinExistence type="predicted"/>
<accession>A0A069QV77</accession>
<dbReference type="RefSeq" id="WP_018966515.1">
    <property type="nucleotide sequence ID" value="NZ_KB899210.1"/>
</dbReference>
<comment type="caution">
    <text evidence="2">The sequence shown here is derived from an EMBL/GenBank/DDBJ whole genome shotgun (WGS) entry which is preliminary data.</text>
</comment>
<evidence type="ECO:0000313" key="3">
    <source>
        <dbReference type="Proteomes" id="UP000027442"/>
    </source>
</evidence>
<evidence type="ECO:0000256" key="1">
    <source>
        <dbReference type="SAM" id="SignalP"/>
    </source>
</evidence>
<dbReference type="HOGENOM" id="CLU_021511_0_0_10"/>
<dbReference type="PATRIC" id="fig|1122985.7.peg.131"/>
<dbReference type="eggNOG" id="ENOG502Z8XQ">
    <property type="taxonomic scope" value="Bacteria"/>
</dbReference>
<sequence length="674" mass="79205">MKMWLAINICGMCLGVSTQSKAWTTTDTLLLNRIYHYADSSYACPIDTTYYSYTRYTIDIHRKNILLMAVPNLFDMARSGKRHFMGESIRKHVYNGKGTHDTQTLASYTTLPHSENILPPAIMYLSPKLYDVTLVDKFILSPFNRHNKMFYHLKFISQTDSLALISFKPKVDNTQLVKGNAIIDRRTGRVITCHAEGEYNMLRFELDADTGDKERDKLMVKNCILRTTFKFMGNQMAATYRVNNDLAPVDSTKLYPNKPAFTIQSLRKDSLTRVEKEIFQPVYMADIRQDTLNMQYNRPRGFFWRKLGDYLVDRIGSDFGKSNQGYFRLNAPFNPFYMEYSPSRGFTYMNDFRLGYTFNPRMALFAQIKAAYFFREKRITFYAPLVFYYNRERNFYSRLELSTGNRIYSSTIADRVSEPLLNRFFDIGKDLYQFIDHYVKFDTNIDFSTKWSMRVGFVFHKRKPIDPSAFEMLSFPIVFRSFAPTVELSIRPLGWNGPIFTIDYERSLTKAFRSNTSYERWEIDGQYLYRLPRLRTLSMRLGTGFYTQKGRSSYFLDYSNFRENTIPGGWNDGWSGEFELLDASWYNASNYYVRGNFTYETPLLAVSWLPFVGHYIEMERIYVSALSVKALHPYLECGYGFTTRLFTIGAFVSNRNWKFDGFGLKFGFELFRHW</sequence>
<dbReference type="InterPro" id="IPR043741">
    <property type="entry name" value="DUF5686"/>
</dbReference>
<feature type="signal peptide" evidence="1">
    <location>
        <begin position="1"/>
        <end position="22"/>
    </location>
</feature>
<keyword evidence="3" id="KW-1185">Reference proteome</keyword>
<organism evidence="2 3">
    <name type="scientific">Hoylesella loescheii DSM 19665 = JCM 12249 = ATCC 15930</name>
    <dbReference type="NCBI Taxonomy" id="1122985"/>
    <lineage>
        <taxon>Bacteria</taxon>
        <taxon>Pseudomonadati</taxon>
        <taxon>Bacteroidota</taxon>
        <taxon>Bacteroidia</taxon>
        <taxon>Bacteroidales</taxon>
        <taxon>Prevotellaceae</taxon>
        <taxon>Hoylesella</taxon>
    </lineage>
</organism>
<gene>
    <name evidence="2" type="ORF">HMPREF1991_00123</name>
</gene>
<reference evidence="2 3" key="1">
    <citation type="submission" date="2013-08" db="EMBL/GenBank/DDBJ databases">
        <authorList>
            <person name="Weinstock G."/>
            <person name="Sodergren E."/>
            <person name="Wylie T."/>
            <person name="Fulton L."/>
            <person name="Fulton R."/>
            <person name="Fronick C."/>
            <person name="O'Laughlin M."/>
            <person name="Godfrey J."/>
            <person name="Miner T."/>
            <person name="Herter B."/>
            <person name="Appelbaum E."/>
            <person name="Cordes M."/>
            <person name="Lek S."/>
            <person name="Wollam A."/>
            <person name="Pepin K.H."/>
            <person name="Palsikar V.B."/>
            <person name="Mitreva M."/>
            <person name="Wilson R.K."/>
        </authorList>
    </citation>
    <scope>NUCLEOTIDE SEQUENCE [LARGE SCALE GENOMIC DNA]</scope>
    <source>
        <strain evidence="2 3">ATCC 15930</strain>
    </source>
</reference>
<dbReference type="EMBL" id="JNGW01000012">
    <property type="protein sequence ID" value="KDR53756.1"/>
    <property type="molecule type" value="Genomic_DNA"/>
</dbReference>
<protein>
    <recommendedName>
        <fullName evidence="4">Outer membrane protein, OMP85 family</fullName>
    </recommendedName>
</protein>
<evidence type="ECO:0000313" key="2">
    <source>
        <dbReference type="EMBL" id="KDR53756.1"/>
    </source>
</evidence>